<dbReference type="SUPFAM" id="SSF56762">
    <property type="entry name" value="HydB/Nqo4-like"/>
    <property type="match status" value="1"/>
</dbReference>
<keyword evidence="1" id="KW-0874">Quinone</keyword>
<dbReference type="GO" id="GO:0048038">
    <property type="term" value="F:quinone binding"/>
    <property type="evidence" value="ECO:0007669"/>
    <property type="project" value="UniProtKB-KW"/>
</dbReference>
<dbReference type="HAMAP" id="MF_01358">
    <property type="entry name" value="NDH1_NuoD"/>
    <property type="match status" value="1"/>
</dbReference>
<dbReference type="GO" id="GO:0050136">
    <property type="term" value="F:NADH dehydrogenase (quinone) (non-electrogenic) activity"/>
    <property type="evidence" value="ECO:0007669"/>
    <property type="project" value="UniProtKB-UniRule"/>
</dbReference>
<comment type="caution">
    <text evidence="3">The sequence shown here is derived from an EMBL/GenBank/DDBJ whole genome shotgun (WGS) entry which is preliminary data.</text>
</comment>
<dbReference type="Pfam" id="PF00346">
    <property type="entry name" value="Complex1_49kDa"/>
    <property type="match status" value="2"/>
</dbReference>
<dbReference type="InterPro" id="IPR029014">
    <property type="entry name" value="NiFe-Hase_large"/>
</dbReference>
<evidence type="ECO:0000313" key="3">
    <source>
        <dbReference type="EMBL" id="TCN68955.1"/>
    </source>
</evidence>
<feature type="domain" description="NADH-quinone oxidoreductase subunit D" evidence="2">
    <location>
        <begin position="129"/>
        <end position="295"/>
    </location>
</feature>
<protein>
    <recommendedName>
        <fullName evidence="1">NADH-quinone oxidoreductase subunit D</fullName>
        <ecNumber evidence="1">7.1.1.-</ecNumber>
    </recommendedName>
    <alternativeName>
        <fullName evidence="1">NADH dehydrogenase I subunit D</fullName>
    </alternativeName>
    <alternativeName>
        <fullName evidence="1">NDH-1 subunit D</fullName>
    </alternativeName>
</protein>
<dbReference type="InterPro" id="IPR022885">
    <property type="entry name" value="NDH1_su_D/H"/>
</dbReference>
<dbReference type="EC" id="7.1.1.-" evidence="1"/>
<name>A0A4R2EKP1_9BACT</name>
<comment type="similarity">
    <text evidence="1">Belongs to the complex I 49 kDa subunit family.</text>
</comment>
<feature type="domain" description="NADH-quinone oxidoreductase subunit D" evidence="2">
    <location>
        <begin position="300"/>
        <end position="374"/>
    </location>
</feature>
<accession>A0A4R2EKP1</accession>
<keyword evidence="1" id="KW-0520">NAD</keyword>
<dbReference type="GO" id="GO:0005886">
    <property type="term" value="C:plasma membrane"/>
    <property type="evidence" value="ECO:0007669"/>
    <property type="project" value="UniProtKB-SubCell"/>
</dbReference>
<keyword evidence="1" id="KW-1278">Translocase</keyword>
<keyword evidence="1" id="KW-0813">Transport</keyword>
<organism evidence="3 4">
    <name type="scientific">Acetobacteroides hydrogenigenes</name>
    <dbReference type="NCBI Taxonomy" id="979970"/>
    <lineage>
        <taxon>Bacteria</taxon>
        <taxon>Pseudomonadati</taxon>
        <taxon>Bacteroidota</taxon>
        <taxon>Bacteroidia</taxon>
        <taxon>Bacteroidales</taxon>
        <taxon>Rikenellaceae</taxon>
        <taxon>Acetobacteroides</taxon>
    </lineage>
</organism>
<dbReference type="GO" id="GO:0051287">
    <property type="term" value="F:NAD binding"/>
    <property type="evidence" value="ECO:0007669"/>
    <property type="project" value="InterPro"/>
</dbReference>
<evidence type="ECO:0000256" key="1">
    <source>
        <dbReference type="HAMAP-Rule" id="MF_01358"/>
    </source>
</evidence>
<dbReference type="PANTHER" id="PTHR11993:SF10">
    <property type="entry name" value="NADH DEHYDROGENASE [UBIQUINONE] IRON-SULFUR PROTEIN 2, MITOCHONDRIAL"/>
    <property type="match status" value="1"/>
</dbReference>
<dbReference type="PANTHER" id="PTHR11993">
    <property type="entry name" value="NADH-UBIQUINONE OXIDOREDUCTASE 49 KDA SUBUNIT"/>
    <property type="match status" value="1"/>
</dbReference>
<dbReference type="AlphaFoldDB" id="A0A4R2EKP1"/>
<comment type="function">
    <text evidence="1">NDH-1 shuttles electrons from NADH, via FMN and iron-sulfur (Fe-S) centers, to quinones in the respiratory chain. The immediate electron acceptor for the enzyme in this species is believed to be a menaquinone. Couples the redox reaction to proton translocation (for every two electrons transferred, four hydrogen ions are translocated across the cytoplasmic membrane), and thus conserves the redox energy in a proton gradient.</text>
</comment>
<dbReference type="Gene3D" id="1.10.645.10">
    <property type="entry name" value="Cytochrome-c3 Hydrogenase, chain B"/>
    <property type="match status" value="1"/>
</dbReference>
<comment type="subunit">
    <text evidence="1">NDH-1 is composed of 14 different subunits. Subunits NuoB, C, D, E, F, and G constitute the peripheral sector of the complex.</text>
</comment>
<evidence type="ECO:0000259" key="2">
    <source>
        <dbReference type="Pfam" id="PF00346"/>
    </source>
</evidence>
<keyword evidence="1" id="KW-1003">Cell membrane</keyword>
<comment type="subcellular location">
    <subcellularLocation>
        <location evidence="1">Cell membrane</location>
        <topology evidence="1">Peripheral membrane protein</topology>
        <orientation evidence="1">Cytoplasmic side</orientation>
    </subcellularLocation>
</comment>
<keyword evidence="4" id="KW-1185">Reference proteome</keyword>
<proteinExistence type="inferred from homology"/>
<dbReference type="Proteomes" id="UP000294830">
    <property type="component" value="Unassembled WGS sequence"/>
</dbReference>
<keyword evidence="1" id="KW-0472">Membrane</keyword>
<sequence length="374" mass="42641">MEIIKHFSESEDEQSFVINIGPQHPSTHGVLHLKMRLNGETVVDVEPNLGYIHRGIEKMNEALTYKQCVHLTSRMDYLSAHMNNQAVSLAVEKGMQIEVPARAQAIRIIMAELQRLASHQLWWGCLGLDMGAVTPFFLGFRERETILEIFEESTGNRLTMSYITPGGVLQDIHPNFVKDVKRWIEQFKKNLPEFDQLYTNNVIVQSRLKGIGRISLEDVISFGACGPVARASGLACDVRKRFPYDGYDKLQFEEIIYKGGDCWDRYMVRMDEMKQSISIIEQLIDNIPSGPYREKLKGVPKVPEGEYYQRVETARGELGVYLVSDGGSKPYRLKYRTPNFANLSALRKMFIGQKIGDMIAIMSTLDLIIPDIDR</sequence>
<dbReference type="RefSeq" id="WP_131838968.1">
    <property type="nucleotide sequence ID" value="NZ_SLWB01000005.1"/>
</dbReference>
<comment type="catalytic activity">
    <reaction evidence="1">
        <text>a quinone + NADH + 5 H(+)(in) = a quinol + NAD(+) + 4 H(+)(out)</text>
        <dbReference type="Rhea" id="RHEA:57888"/>
        <dbReference type="ChEBI" id="CHEBI:15378"/>
        <dbReference type="ChEBI" id="CHEBI:24646"/>
        <dbReference type="ChEBI" id="CHEBI:57540"/>
        <dbReference type="ChEBI" id="CHEBI:57945"/>
        <dbReference type="ChEBI" id="CHEBI:132124"/>
    </reaction>
</comment>
<evidence type="ECO:0000313" key="4">
    <source>
        <dbReference type="Proteomes" id="UP000294830"/>
    </source>
</evidence>
<dbReference type="InterPro" id="IPR001135">
    <property type="entry name" value="NADH_Q_OxRdtase_suD"/>
</dbReference>
<gene>
    <name evidence="1" type="primary">nuoD</name>
    <name evidence="3" type="ORF">CLV25_105157</name>
</gene>
<dbReference type="EMBL" id="SLWB01000005">
    <property type="protein sequence ID" value="TCN68955.1"/>
    <property type="molecule type" value="Genomic_DNA"/>
</dbReference>
<dbReference type="OrthoDB" id="9801496at2"/>
<reference evidence="3 4" key="1">
    <citation type="submission" date="2019-03" db="EMBL/GenBank/DDBJ databases">
        <title>Genomic Encyclopedia of Archaeal and Bacterial Type Strains, Phase II (KMG-II): from individual species to whole genera.</title>
        <authorList>
            <person name="Goeker M."/>
        </authorList>
    </citation>
    <scope>NUCLEOTIDE SEQUENCE [LARGE SCALE GENOMIC DNA]</scope>
    <source>
        <strain evidence="3 4">RL-C</strain>
    </source>
</reference>